<keyword evidence="2" id="KW-1185">Reference proteome</keyword>
<dbReference type="Pfam" id="PF08922">
    <property type="entry name" value="DUF1905"/>
    <property type="match status" value="1"/>
</dbReference>
<comment type="caution">
    <text evidence="1">The sequence shown here is derived from an EMBL/GenBank/DDBJ whole genome shotgun (WGS) entry which is preliminary data.</text>
</comment>
<dbReference type="RefSeq" id="WP_009578015.1">
    <property type="nucleotide sequence ID" value="NZ_AMZN01000006.1"/>
</dbReference>
<dbReference type="InterPro" id="IPR015018">
    <property type="entry name" value="DUF1905"/>
</dbReference>
<organism evidence="1 2">
    <name type="scientific">Fulvivirga imtechensis AK7</name>
    <dbReference type="NCBI Taxonomy" id="1237149"/>
    <lineage>
        <taxon>Bacteria</taxon>
        <taxon>Pseudomonadati</taxon>
        <taxon>Bacteroidota</taxon>
        <taxon>Cytophagia</taxon>
        <taxon>Cytophagales</taxon>
        <taxon>Fulvivirgaceae</taxon>
        <taxon>Fulvivirga</taxon>
    </lineage>
</organism>
<dbReference type="SUPFAM" id="SSF141694">
    <property type="entry name" value="AF2212/PG0164-like"/>
    <property type="match status" value="1"/>
</dbReference>
<dbReference type="Gene3D" id="2.40.30.100">
    <property type="entry name" value="AF2212/PG0164-like"/>
    <property type="match status" value="1"/>
</dbReference>
<dbReference type="eggNOG" id="COG4430">
    <property type="taxonomic scope" value="Bacteria"/>
</dbReference>
<dbReference type="STRING" id="1237149.C900_04286"/>
<evidence type="ECO:0000313" key="2">
    <source>
        <dbReference type="Proteomes" id="UP000011135"/>
    </source>
</evidence>
<proteinExistence type="predicted"/>
<gene>
    <name evidence="1" type="ORF">C900_04286</name>
</gene>
<accession>L8K0H3</accession>
<name>L8K0H3_9BACT</name>
<sequence>MNPTGEILVDSNVQLERFPGKGGWTYARLPDVQPVKTNPFGWRKVSGFIDDFEIRQYHLMPMGNGQLFLPVKAPIRKKIKKEAGDWVKIVLYEDNGPTEVPEEFITCLRDDPDAWEYFKKLSDPERKKYVDWIYGVKTEDLKIERMAEAINRIAKGEKF</sequence>
<dbReference type="InterPro" id="IPR037079">
    <property type="entry name" value="AF2212/PG0164-like_sf"/>
</dbReference>
<dbReference type="Proteomes" id="UP000011135">
    <property type="component" value="Unassembled WGS sequence"/>
</dbReference>
<evidence type="ECO:0000313" key="1">
    <source>
        <dbReference type="EMBL" id="ELR73434.1"/>
    </source>
</evidence>
<dbReference type="OrthoDB" id="8246703at2"/>
<dbReference type="Pfam" id="PF13376">
    <property type="entry name" value="OmdA"/>
    <property type="match status" value="1"/>
</dbReference>
<reference evidence="1 2" key="1">
    <citation type="submission" date="2012-12" db="EMBL/GenBank/DDBJ databases">
        <title>Genome assembly of Fulvivirga imtechensis AK7.</title>
        <authorList>
            <person name="Nupur N."/>
            <person name="Khatri I."/>
            <person name="Kumar R."/>
            <person name="Subramanian S."/>
            <person name="Pinnaka A."/>
        </authorList>
    </citation>
    <scope>NUCLEOTIDE SEQUENCE [LARGE SCALE GENOMIC DNA]</scope>
    <source>
        <strain evidence="1 2">AK7</strain>
    </source>
</reference>
<evidence type="ECO:0008006" key="3">
    <source>
        <dbReference type="Google" id="ProtNLM"/>
    </source>
</evidence>
<dbReference type="AlphaFoldDB" id="L8K0H3"/>
<dbReference type="PATRIC" id="fig|1237149.3.peg.570"/>
<dbReference type="EMBL" id="AMZN01000006">
    <property type="protein sequence ID" value="ELR73434.1"/>
    <property type="molecule type" value="Genomic_DNA"/>
</dbReference>
<protein>
    <recommendedName>
        <fullName evidence="3">DUF1905 domain-containing protein</fullName>
    </recommendedName>
</protein>